<dbReference type="EMBL" id="KV784377">
    <property type="protein sequence ID" value="OEU09176.1"/>
    <property type="molecule type" value="Genomic_DNA"/>
</dbReference>
<feature type="compositionally biased region" description="Acidic residues" evidence="1">
    <location>
        <begin position="175"/>
        <end position="190"/>
    </location>
</feature>
<feature type="region of interest" description="Disordered" evidence="1">
    <location>
        <begin position="1"/>
        <end position="27"/>
    </location>
</feature>
<keyword evidence="2" id="KW-0812">Transmembrane</keyword>
<feature type="region of interest" description="Disordered" evidence="1">
    <location>
        <begin position="462"/>
        <end position="490"/>
    </location>
</feature>
<dbReference type="Gene3D" id="3.40.50.300">
    <property type="entry name" value="P-loop containing nucleotide triphosphate hydrolases"/>
    <property type="match status" value="1"/>
</dbReference>
<dbReference type="SUPFAM" id="SSF52540">
    <property type="entry name" value="P-loop containing nucleoside triphosphate hydrolases"/>
    <property type="match status" value="1"/>
</dbReference>
<proteinExistence type="predicted"/>
<feature type="region of interest" description="Disordered" evidence="1">
    <location>
        <begin position="123"/>
        <end position="202"/>
    </location>
</feature>
<organism evidence="3 4">
    <name type="scientific">Fragilariopsis cylindrus CCMP1102</name>
    <dbReference type="NCBI Taxonomy" id="635003"/>
    <lineage>
        <taxon>Eukaryota</taxon>
        <taxon>Sar</taxon>
        <taxon>Stramenopiles</taxon>
        <taxon>Ochrophyta</taxon>
        <taxon>Bacillariophyta</taxon>
        <taxon>Bacillariophyceae</taxon>
        <taxon>Bacillariophycidae</taxon>
        <taxon>Bacillariales</taxon>
        <taxon>Bacillariaceae</taxon>
        <taxon>Fragilariopsis</taxon>
    </lineage>
</organism>
<sequence length="781" mass="91287">MNNNNNNNSNNKQKKKTKKKRKDMKKMIKDDNDNGVVILAVDNYNTLITRPTTTGSNSKGNNNKILVRLFVLFLMVGISTIVYDSKYISNYSQIMIKMKSNDLIYNDDNEEDDGVVNNTVREHGQQQSQMSRDNNQQQQQQQHNQQQQQQPPSQQNQSDMLSFEEVMRERKQKDEEDTEDTDDVDDDNDDGVDRRPYLILHVGPPKTGTTTIQSGLFKILKELAIHDNYYYLGEKLGGKVHTIQFNHNNNNNTSGQNNSVTTTTKVFPMKDFVYEGQPSQEFCHHIKYHLQQNHNVILSAELFTEHFSRNKWKQLYTNLFLMSSNNDNQSNNQNTTHSNSNSNNLEVLFGFNVKIITTYRHLFQWVPSYYHQKHLENLWQDKKTIGIVDYIQDYLINNQNYFNLENNNNTTTTKTKIVHLNKNVKSWYGSRKEIGSGNPNLIHGSIWSYLFWSEQIKSIASLSDSNSDSNSNIVPKNGNGNGNDDDRAYDVSGGELYNRVHVFDMHQQKLNLNLNWNLNLNKNMKNMTQPTTTTTNYNMFTNFICQMIPNANHTCQLLQQQDAEEEQQRQHDHDQGGQRERSGGHGHHHERSSHTINEYLSLQDRKQITDRMKNWFHLQEDEQNNISTTSTNISTDTVFFQRMNDFRCLTDTNLQQLKQLSWNFLVQQILLVRIHHFSNSLANSNSKFINPNPNPISSDNRAYRNTNLILSSQFDFNTMNNNRNNDNVELLLKCLTPLKLKHDTLFHDYYANTNKFCQINPEKILTNHDFVQYVFRNKYYK</sequence>
<dbReference type="AlphaFoldDB" id="A0A1E7ETK5"/>
<dbReference type="InterPro" id="IPR027417">
    <property type="entry name" value="P-loop_NTPase"/>
</dbReference>
<dbReference type="KEGG" id="fcy:FRACYDRAFT_249095"/>
<accession>A0A1E7ETK5</accession>
<feature type="compositionally biased region" description="Basic and acidic residues" evidence="1">
    <location>
        <begin position="566"/>
        <end position="583"/>
    </location>
</feature>
<gene>
    <name evidence="3" type="ORF">FRACYDRAFT_249095</name>
</gene>
<feature type="region of interest" description="Disordered" evidence="1">
    <location>
        <begin position="560"/>
        <end position="593"/>
    </location>
</feature>
<feature type="compositionally biased region" description="Basic and acidic residues" evidence="1">
    <location>
        <begin position="165"/>
        <end position="174"/>
    </location>
</feature>
<dbReference type="InParanoid" id="A0A1E7ETK5"/>
<evidence type="ECO:0000256" key="1">
    <source>
        <dbReference type="SAM" id="MobiDB-lite"/>
    </source>
</evidence>
<keyword evidence="2" id="KW-0472">Membrane</keyword>
<keyword evidence="4" id="KW-1185">Reference proteome</keyword>
<dbReference type="Proteomes" id="UP000095751">
    <property type="component" value="Unassembled WGS sequence"/>
</dbReference>
<reference evidence="3 4" key="1">
    <citation type="submission" date="2016-09" db="EMBL/GenBank/DDBJ databases">
        <title>Extensive genetic diversity and differential bi-allelic expression allows diatom success in the polar Southern Ocean.</title>
        <authorList>
            <consortium name="DOE Joint Genome Institute"/>
            <person name="Mock T."/>
            <person name="Otillar R.P."/>
            <person name="Strauss J."/>
            <person name="Dupont C."/>
            <person name="Frickenhaus S."/>
            <person name="Maumus F."/>
            <person name="Mcmullan M."/>
            <person name="Sanges R."/>
            <person name="Schmutz J."/>
            <person name="Toseland A."/>
            <person name="Valas R."/>
            <person name="Veluchamy A."/>
            <person name="Ward B.J."/>
            <person name="Allen A."/>
            <person name="Barry K."/>
            <person name="Falciatore A."/>
            <person name="Ferrante M."/>
            <person name="Fortunato A.E."/>
            <person name="Gloeckner G."/>
            <person name="Gruber A."/>
            <person name="Hipkin R."/>
            <person name="Janech M."/>
            <person name="Kroth P."/>
            <person name="Leese F."/>
            <person name="Lindquist E."/>
            <person name="Lyon B.R."/>
            <person name="Martin J."/>
            <person name="Mayer C."/>
            <person name="Parker M."/>
            <person name="Quesneville H."/>
            <person name="Raymond J."/>
            <person name="Uhlig C."/>
            <person name="Valentin K.U."/>
            <person name="Worden A.Z."/>
            <person name="Armbrust E.V."/>
            <person name="Bowler C."/>
            <person name="Green B."/>
            <person name="Moulton V."/>
            <person name="Van Oosterhout C."/>
            <person name="Grigoriev I."/>
        </authorList>
    </citation>
    <scope>NUCLEOTIDE SEQUENCE [LARGE SCALE GENOMIC DNA]</scope>
    <source>
        <strain evidence="3 4">CCMP1102</strain>
    </source>
</reference>
<evidence type="ECO:0000313" key="3">
    <source>
        <dbReference type="EMBL" id="OEU09176.1"/>
    </source>
</evidence>
<feature type="compositionally biased region" description="Basic residues" evidence="1">
    <location>
        <begin position="12"/>
        <end position="24"/>
    </location>
</feature>
<name>A0A1E7ETK5_9STRA</name>
<evidence type="ECO:0000313" key="4">
    <source>
        <dbReference type="Proteomes" id="UP000095751"/>
    </source>
</evidence>
<keyword evidence="2" id="KW-1133">Transmembrane helix</keyword>
<feature type="transmembrane region" description="Helical" evidence="2">
    <location>
        <begin position="65"/>
        <end position="83"/>
    </location>
</feature>
<protein>
    <recommendedName>
        <fullName evidence="5">P-loop containing nucleoside triphosphate hydrolase protein</fullName>
    </recommendedName>
</protein>
<feature type="compositionally biased region" description="Low complexity" evidence="1">
    <location>
        <begin position="462"/>
        <end position="472"/>
    </location>
</feature>
<feature type="compositionally biased region" description="Low complexity" evidence="1">
    <location>
        <begin position="125"/>
        <end position="158"/>
    </location>
</feature>
<evidence type="ECO:0008006" key="5">
    <source>
        <dbReference type="Google" id="ProtNLM"/>
    </source>
</evidence>
<feature type="compositionally biased region" description="Low complexity" evidence="1">
    <location>
        <begin position="1"/>
        <end position="11"/>
    </location>
</feature>
<evidence type="ECO:0000256" key="2">
    <source>
        <dbReference type="SAM" id="Phobius"/>
    </source>
</evidence>